<dbReference type="Pfam" id="PF02817">
    <property type="entry name" value="E3_binding"/>
    <property type="match status" value="1"/>
</dbReference>
<comment type="cofactor">
    <cofactor evidence="1 6">
        <name>(R)-lipoate</name>
        <dbReference type="ChEBI" id="CHEBI:83088"/>
    </cofactor>
</comment>
<dbReference type="InterPro" id="IPR023213">
    <property type="entry name" value="CAT-like_dom_sf"/>
</dbReference>
<accession>A0A6G8KY84</accession>
<dbReference type="Pfam" id="PF00198">
    <property type="entry name" value="2-oxoacid_dh"/>
    <property type="match status" value="1"/>
</dbReference>
<gene>
    <name evidence="10" type="ORF">EW640_11210</name>
</gene>
<dbReference type="InterPro" id="IPR011053">
    <property type="entry name" value="Single_hybrid_motif"/>
</dbReference>
<dbReference type="GO" id="GO:0016407">
    <property type="term" value="F:acetyltransferase activity"/>
    <property type="evidence" value="ECO:0007669"/>
    <property type="project" value="TreeGrafter"/>
</dbReference>
<keyword evidence="3 6" id="KW-0808">Transferase</keyword>
<evidence type="ECO:0000256" key="7">
    <source>
        <dbReference type="SAM" id="MobiDB-lite"/>
    </source>
</evidence>
<evidence type="ECO:0000313" key="10">
    <source>
        <dbReference type="EMBL" id="QIN29778.1"/>
    </source>
</evidence>
<keyword evidence="4 6" id="KW-0450">Lipoyl</keyword>
<dbReference type="CDD" id="cd06849">
    <property type="entry name" value="lipoyl_domain"/>
    <property type="match status" value="1"/>
</dbReference>
<feature type="compositionally biased region" description="Low complexity" evidence="7">
    <location>
        <begin position="176"/>
        <end position="217"/>
    </location>
</feature>
<feature type="region of interest" description="Disordered" evidence="7">
    <location>
        <begin position="97"/>
        <end position="218"/>
    </location>
</feature>
<dbReference type="SUPFAM" id="SSF51230">
    <property type="entry name" value="Single hybrid motif"/>
    <property type="match status" value="1"/>
</dbReference>
<feature type="domain" description="Peripheral subunit-binding (PSBD)" evidence="9">
    <location>
        <begin position="223"/>
        <end position="260"/>
    </location>
</feature>
<sequence length="511" mass="52427">MGVGAVTATHTNTGQDFILPDLGEGLTEAEVVSWKVEVGDTVAIDEIVAEVESAKSVVDLPCPYAGVVTALHFAEGDTVHAGQAILTIGGEHGNAGGGAAGSTGGGAADGDAADGAGPAGGEDVVPGTALRSTDGDDTPPGPGEESEGSGAVLIGYGTREVSGAKRSGRRSFGRKTGQQAAQPQPAAQAPAALDTAPAPAAPDTAPASAEATAASGAGKFSRVVSPLVRKMAADNGFVAKELTGSGPGGMVMRRDVMDEIARRSHTDTQADHAAAPAATASGADTVIPLTGLRKVVAERLSRSRQEVPEATIWLDVDATELLAAKKQLEAKHGEKFSVMSLVARFVTAGLQKWPILNSSVDEAAGEIRVHADVNLGLAADTPRGLMVPVVHGAGGMTLRQLRDAIGDKVDKASTGRFDPSELSGGTFTLNNYGVFGVDGSAPIINLPEVAMLGLGRIKERPWVVDGELTVRKVMYLSFVFDHRVCDGREPSEFITFIADCIENPISFLADI</sequence>
<dbReference type="EC" id="2.3.1.-" evidence="6"/>
<dbReference type="PROSITE" id="PS51826">
    <property type="entry name" value="PSBD"/>
    <property type="match status" value="1"/>
</dbReference>
<dbReference type="InterPro" id="IPR003016">
    <property type="entry name" value="2-oxoA_DH_lipoyl-BS"/>
</dbReference>
<dbReference type="InterPro" id="IPR004167">
    <property type="entry name" value="PSBD"/>
</dbReference>
<dbReference type="InterPro" id="IPR036625">
    <property type="entry name" value="E3-bd_dom_sf"/>
</dbReference>
<name>A0A6G8KY84_9MICO</name>
<dbReference type="InterPro" id="IPR000089">
    <property type="entry name" value="Biotin_lipoyl"/>
</dbReference>
<evidence type="ECO:0000259" key="8">
    <source>
        <dbReference type="PROSITE" id="PS50968"/>
    </source>
</evidence>
<evidence type="ECO:0000256" key="5">
    <source>
        <dbReference type="ARBA" id="ARBA00023315"/>
    </source>
</evidence>
<dbReference type="SUPFAM" id="SSF47005">
    <property type="entry name" value="Peripheral subunit-binding domain of 2-oxo acid dehydrogenase complex"/>
    <property type="match status" value="1"/>
</dbReference>
<comment type="similarity">
    <text evidence="2 6">Belongs to the 2-oxoacid dehydrogenase family.</text>
</comment>
<dbReference type="Gene3D" id="3.30.559.10">
    <property type="entry name" value="Chloramphenicol acetyltransferase-like domain"/>
    <property type="match status" value="1"/>
</dbReference>
<evidence type="ECO:0000259" key="9">
    <source>
        <dbReference type="PROSITE" id="PS51826"/>
    </source>
</evidence>
<feature type="domain" description="Lipoyl-binding" evidence="8">
    <location>
        <begin position="14"/>
        <end position="89"/>
    </location>
</feature>
<evidence type="ECO:0000256" key="4">
    <source>
        <dbReference type="ARBA" id="ARBA00022823"/>
    </source>
</evidence>
<dbReference type="InterPro" id="IPR001078">
    <property type="entry name" value="2-oxoacid_DH_actylTfrase"/>
</dbReference>
<evidence type="ECO:0000256" key="2">
    <source>
        <dbReference type="ARBA" id="ARBA00007317"/>
    </source>
</evidence>
<dbReference type="PROSITE" id="PS50968">
    <property type="entry name" value="BIOTINYL_LIPOYL"/>
    <property type="match status" value="1"/>
</dbReference>
<dbReference type="PANTHER" id="PTHR43178">
    <property type="entry name" value="DIHYDROLIPOAMIDE ACETYLTRANSFERASE COMPONENT OF PYRUVATE DEHYDROGENASE COMPLEX"/>
    <property type="match status" value="1"/>
</dbReference>
<dbReference type="AlphaFoldDB" id="A0A6G8KY84"/>
<dbReference type="Gene3D" id="4.10.320.10">
    <property type="entry name" value="E3-binding domain"/>
    <property type="match status" value="1"/>
</dbReference>
<dbReference type="InterPro" id="IPR050743">
    <property type="entry name" value="2-oxoacid_DH_E2_comp"/>
</dbReference>
<evidence type="ECO:0000256" key="1">
    <source>
        <dbReference type="ARBA" id="ARBA00001938"/>
    </source>
</evidence>
<evidence type="ECO:0000256" key="3">
    <source>
        <dbReference type="ARBA" id="ARBA00022679"/>
    </source>
</evidence>
<dbReference type="GO" id="GO:0031405">
    <property type="term" value="F:lipoic acid binding"/>
    <property type="evidence" value="ECO:0007669"/>
    <property type="project" value="TreeGrafter"/>
</dbReference>
<dbReference type="Pfam" id="PF00364">
    <property type="entry name" value="Biotin_lipoyl"/>
    <property type="match status" value="1"/>
</dbReference>
<proteinExistence type="inferred from homology"/>
<dbReference type="EMBL" id="CP035810">
    <property type="protein sequence ID" value="QIN29778.1"/>
    <property type="molecule type" value="Genomic_DNA"/>
</dbReference>
<organism evidence="10 11">
    <name type="scientific">Brevibacterium luteolum</name>
    <dbReference type="NCBI Taxonomy" id="199591"/>
    <lineage>
        <taxon>Bacteria</taxon>
        <taxon>Bacillati</taxon>
        <taxon>Actinomycetota</taxon>
        <taxon>Actinomycetes</taxon>
        <taxon>Micrococcales</taxon>
        <taxon>Brevibacteriaceae</taxon>
        <taxon>Brevibacterium</taxon>
    </lineage>
</organism>
<dbReference type="GO" id="GO:0005737">
    <property type="term" value="C:cytoplasm"/>
    <property type="evidence" value="ECO:0007669"/>
    <property type="project" value="TreeGrafter"/>
</dbReference>
<dbReference type="Proteomes" id="UP000501518">
    <property type="component" value="Chromosome"/>
</dbReference>
<dbReference type="PANTHER" id="PTHR43178:SF5">
    <property type="entry name" value="LIPOAMIDE ACYLTRANSFERASE COMPONENT OF BRANCHED-CHAIN ALPHA-KETO ACID DEHYDROGENASE COMPLEX, MITOCHONDRIAL"/>
    <property type="match status" value="1"/>
</dbReference>
<dbReference type="Gene3D" id="2.40.50.100">
    <property type="match status" value="1"/>
</dbReference>
<evidence type="ECO:0000256" key="6">
    <source>
        <dbReference type="RuleBase" id="RU003423"/>
    </source>
</evidence>
<reference evidence="10 11" key="1">
    <citation type="submission" date="2019-02" db="EMBL/GenBank/DDBJ databases">
        <title>Complete Genome Sequence and Methylome Analysis of Brevibacterium luteolum NEB1784.</title>
        <authorList>
            <person name="Fomenkov A."/>
            <person name="Roberts R.J."/>
        </authorList>
    </citation>
    <scope>NUCLEOTIDE SEQUENCE [LARGE SCALE GENOMIC DNA]</scope>
    <source>
        <strain evidence="10 11">NEB1784</strain>
    </source>
</reference>
<keyword evidence="5 6" id="KW-0012">Acyltransferase</keyword>
<feature type="compositionally biased region" description="Gly residues" evidence="7">
    <location>
        <begin position="97"/>
        <end position="108"/>
    </location>
</feature>
<dbReference type="KEGG" id="blut:EW640_11210"/>
<dbReference type="SUPFAM" id="SSF52777">
    <property type="entry name" value="CoA-dependent acyltransferases"/>
    <property type="match status" value="1"/>
</dbReference>
<protein>
    <recommendedName>
        <fullName evidence="6">Dihydrolipoamide acetyltransferase component of pyruvate dehydrogenase complex</fullName>
        <ecNumber evidence="6">2.3.1.-</ecNumber>
    </recommendedName>
</protein>
<evidence type="ECO:0000313" key="11">
    <source>
        <dbReference type="Proteomes" id="UP000501518"/>
    </source>
</evidence>
<dbReference type="PROSITE" id="PS00189">
    <property type="entry name" value="LIPOYL"/>
    <property type="match status" value="1"/>
</dbReference>